<protein>
    <recommendedName>
        <fullName evidence="4">Type IV pilus assembly protein PilY1</fullName>
    </recommendedName>
</protein>
<proteinExistence type="predicted"/>
<sequence length="309" mass="34576">MKTLKKASHKRSSYSKLGIFSASLLFSICTMQSAMAQVNLAQVPLFLKESVDSNLVFVYDDSGSMAWRYMPDNLSGNSGNRYYYSSRVNKVYYDPTITYQPPFKPDGSSRYPNSSYTNAWVNGFDQSDGADDLSEYIRFDSIGSIEEGFYMQFNSSTSCDNNPRQDDCYTPILLNSASADIKQNYANWFSYYSTRTLAAKSGITEAFFDLPDNIRVGYGAINVNNNTIDGVNDTDTLVSGVRPYTAARRQQFLTWLHNKSVNGGTPLRTALRDVGKYYSRTDNQAHGEKLLVPMTVPHTLNVAKASPLL</sequence>
<dbReference type="HOGENOM" id="CLU_899558_0_0_6"/>
<feature type="signal peptide" evidence="1">
    <location>
        <begin position="1"/>
        <end position="36"/>
    </location>
</feature>
<reference evidence="2 3" key="1">
    <citation type="journal article" date="2014" name="Genome Announc.">
        <title>Draft Genome Sequences of Marinobacter similis A3d10T and Marinobacter salarius R9SW1T.</title>
        <authorList>
            <person name="Ivanova E.P."/>
            <person name="Ng H.J."/>
            <person name="Webb H.K."/>
            <person name="Feng G."/>
            <person name="Oshima K."/>
            <person name="Hattori M."/>
            <person name="Ohkuma M."/>
            <person name="Sergeev A.F."/>
            <person name="Mikhailov V.V."/>
            <person name="Crawford R.J."/>
            <person name="Sawabe T."/>
        </authorList>
    </citation>
    <scope>NUCLEOTIDE SEQUENCE [LARGE SCALE GENOMIC DNA]</scope>
    <source>
        <strain evidence="3">A3d10 and R9SW1</strain>
    </source>
</reference>
<accession>W5YWS6</accession>
<name>W5YWS6_9GAMM</name>
<evidence type="ECO:0008006" key="4">
    <source>
        <dbReference type="Google" id="ProtNLM"/>
    </source>
</evidence>
<organism evidence="2 3">
    <name type="scientific">Marinobacter salarius</name>
    <dbReference type="NCBI Taxonomy" id="1420917"/>
    <lineage>
        <taxon>Bacteria</taxon>
        <taxon>Pseudomonadati</taxon>
        <taxon>Pseudomonadota</taxon>
        <taxon>Gammaproteobacteria</taxon>
        <taxon>Pseudomonadales</taxon>
        <taxon>Marinobacteraceae</taxon>
        <taxon>Marinobacter</taxon>
    </lineage>
</organism>
<evidence type="ECO:0000256" key="1">
    <source>
        <dbReference type="SAM" id="SignalP"/>
    </source>
</evidence>
<gene>
    <name evidence="2" type="ORF">AU15_18065</name>
</gene>
<dbReference type="EMBL" id="CP007152">
    <property type="protein sequence ID" value="AHI33339.1"/>
    <property type="molecule type" value="Genomic_DNA"/>
</dbReference>
<feature type="chain" id="PRO_5004875028" description="Type IV pilus assembly protein PilY1" evidence="1">
    <location>
        <begin position="37"/>
        <end position="309"/>
    </location>
</feature>
<evidence type="ECO:0000313" key="3">
    <source>
        <dbReference type="Proteomes" id="UP000035081"/>
    </source>
</evidence>
<dbReference type="Proteomes" id="UP000035081">
    <property type="component" value="Chromosome"/>
</dbReference>
<evidence type="ECO:0000313" key="2">
    <source>
        <dbReference type="EMBL" id="AHI33339.1"/>
    </source>
</evidence>
<dbReference type="KEGG" id="msr:AU15_18065"/>
<keyword evidence="1" id="KW-0732">Signal</keyword>
<dbReference type="AlphaFoldDB" id="W5YWS6"/>